<evidence type="ECO:0000313" key="14">
    <source>
        <dbReference type="EMBL" id="ODV71362.1"/>
    </source>
</evidence>
<keyword evidence="5 12" id="KW-0276">Fatty acid metabolism</keyword>
<comment type="subcellular location">
    <subcellularLocation>
        <location evidence="12">Endoplasmic reticulum membrane</location>
        <topology evidence="12">Single-pass membrane protein</topology>
    </subcellularLocation>
</comment>
<evidence type="ECO:0000256" key="4">
    <source>
        <dbReference type="ARBA" id="ARBA00022824"/>
    </source>
</evidence>
<evidence type="ECO:0000313" key="15">
    <source>
        <dbReference type="Proteomes" id="UP000038830"/>
    </source>
</evidence>
<reference evidence="15" key="2">
    <citation type="journal article" date="2015" name="J. Biotechnol.">
        <title>The structure of the Cyberlindnera jadinii genome and its relation to Candida utilis analyzed by the occurrence of single nucleotide polymorphisms.</title>
        <authorList>
            <person name="Rupp O."/>
            <person name="Brinkrolf K."/>
            <person name="Buerth C."/>
            <person name="Kunigo M."/>
            <person name="Schneider J."/>
            <person name="Jaenicke S."/>
            <person name="Goesmann A."/>
            <person name="Puehler A."/>
            <person name="Jaeger K.-E."/>
            <person name="Ernst J.F."/>
        </authorList>
    </citation>
    <scope>NUCLEOTIDE SEQUENCE [LARGE SCALE GENOMIC DNA]</scope>
    <source>
        <strain evidence="15">ATCC 18201 / CBS 1600 / BCRC 20928 / JCM 3617 / NBRC 0987 / NRRL Y-1542</strain>
    </source>
</reference>
<proteinExistence type="inferred from homology"/>
<evidence type="ECO:0000256" key="6">
    <source>
        <dbReference type="ARBA" id="ARBA00022857"/>
    </source>
</evidence>
<dbReference type="Proteomes" id="UP000094389">
    <property type="component" value="Unassembled WGS sequence"/>
</dbReference>
<evidence type="ECO:0000256" key="3">
    <source>
        <dbReference type="ARBA" id="ARBA00022692"/>
    </source>
</evidence>
<dbReference type="EMBL" id="CDQK01000006">
    <property type="protein sequence ID" value="CEP24302.1"/>
    <property type="molecule type" value="Genomic_DNA"/>
</dbReference>
<evidence type="ECO:0000256" key="11">
    <source>
        <dbReference type="ARBA" id="ARBA00023160"/>
    </source>
</evidence>
<evidence type="ECO:0000256" key="2">
    <source>
        <dbReference type="ARBA" id="ARBA00022516"/>
    </source>
</evidence>
<comment type="pathway">
    <text evidence="1">Lipid metabolism; fatty acid biosynthesis.</text>
</comment>
<dbReference type="InterPro" id="IPR002347">
    <property type="entry name" value="SDR_fam"/>
</dbReference>
<keyword evidence="16" id="KW-1185">Reference proteome</keyword>
<evidence type="ECO:0000256" key="9">
    <source>
        <dbReference type="ARBA" id="ARBA00023098"/>
    </source>
</evidence>
<name>A0A0H5C8H5_CYBJN</name>
<keyword evidence="6 12" id="KW-0521">NADP</keyword>
<evidence type="ECO:0000313" key="13">
    <source>
        <dbReference type="EMBL" id="CEP24302.1"/>
    </source>
</evidence>
<dbReference type="PANTHER" id="PTHR43086">
    <property type="entry name" value="VERY-LONG-CHAIN 3-OXOOACYL-COA REDUCTASE"/>
    <property type="match status" value="1"/>
</dbReference>
<dbReference type="PROSITE" id="PS00061">
    <property type="entry name" value="ADH_SHORT"/>
    <property type="match status" value="1"/>
</dbReference>
<dbReference type="PANTHER" id="PTHR43086:SF2">
    <property type="entry name" value="HYDROXYSTEROID DEHYDROGENASE-LIKE PROTEIN 1"/>
    <property type="match status" value="1"/>
</dbReference>
<dbReference type="InterPro" id="IPR027533">
    <property type="entry name" value="3_ketoreductase_fungal"/>
</dbReference>
<dbReference type="InterPro" id="IPR036291">
    <property type="entry name" value="NAD(P)-bd_dom_sf"/>
</dbReference>
<keyword evidence="10 12" id="KW-0472">Membrane</keyword>
<dbReference type="Pfam" id="PF00106">
    <property type="entry name" value="adh_short"/>
    <property type="match status" value="1"/>
</dbReference>
<evidence type="ECO:0000256" key="7">
    <source>
        <dbReference type="ARBA" id="ARBA00022989"/>
    </source>
</evidence>
<dbReference type="PRINTS" id="PR00081">
    <property type="entry name" value="GDHRDH"/>
</dbReference>
<keyword evidence="2 12" id="KW-0444">Lipid biosynthesis</keyword>
<comment type="catalytic activity">
    <reaction evidence="12">
        <text>a very-long-chain (3R)-3-hydroxyacyl-CoA + NADP(+) = a very-long-chain 3-oxoacyl-CoA + NADPH + H(+)</text>
        <dbReference type="Rhea" id="RHEA:48680"/>
        <dbReference type="ChEBI" id="CHEBI:15378"/>
        <dbReference type="ChEBI" id="CHEBI:57783"/>
        <dbReference type="ChEBI" id="CHEBI:58349"/>
        <dbReference type="ChEBI" id="CHEBI:85440"/>
        <dbReference type="ChEBI" id="CHEBI:90725"/>
        <dbReference type="EC" id="1.1.1.330"/>
    </reaction>
</comment>
<dbReference type="FunFam" id="3.40.50.720:FF:000317">
    <property type="entry name" value="Very-long-chain 3-oxoacyl-CoA reductase"/>
    <property type="match status" value="1"/>
</dbReference>
<dbReference type="STRING" id="983966.A0A0H5C8H5"/>
<dbReference type="GO" id="GO:0005789">
    <property type="term" value="C:endoplasmic reticulum membrane"/>
    <property type="evidence" value="ECO:0007669"/>
    <property type="project" value="UniProtKB-SubCell"/>
</dbReference>
<evidence type="ECO:0000256" key="10">
    <source>
        <dbReference type="ARBA" id="ARBA00023136"/>
    </source>
</evidence>
<dbReference type="UniPathway" id="UPA00094"/>
<reference evidence="13" key="1">
    <citation type="submission" date="2014-12" db="EMBL/GenBank/DDBJ databases">
        <authorList>
            <person name="Jaenicke S."/>
        </authorList>
    </citation>
    <scope>NUCLEOTIDE SEQUENCE [LARGE SCALE GENOMIC DNA]</scope>
    <source>
        <strain evidence="13">CBS1600</strain>
    </source>
</reference>
<dbReference type="GO" id="GO:0030497">
    <property type="term" value="P:fatty acid elongation"/>
    <property type="evidence" value="ECO:0007669"/>
    <property type="project" value="UniProtKB-UniRule"/>
</dbReference>
<dbReference type="Proteomes" id="UP000038830">
    <property type="component" value="Unassembled WGS sequence"/>
</dbReference>
<evidence type="ECO:0000256" key="5">
    <source>
        <dbReference type="ARBA" id="ARBA00022832"/>
    </source>
</evidence>
<dbReference type="HAMAP" id="MF_03107">
    <property type="entry name" value="3_ketoreductase"/>
    <property type="match status" value="1"/>
</dbReference>
<keyword evidence="7 12" id="KW-1133">Transmembrane helix</keyword>
<organism evidence="13 15">
    <name type="scientific">Cyberlindnera jadinii (strain ATCC 18201 / CBS 1600 / BCRC 20928 / JCM 3617 / NBRC 0987 / NRRL Y-1542)</name>
    <name type="common">Torula yeast</name>
    <name type="synonym">Candida utilis</name>
    <dbReference type="NCBI Taxonomy" id="983966"/>
    <lineage>
        <taxon>Eukaryota</taxon>
        <taxon>Fungi</taxon>
        <taxon>Dikarya</taxon>
        <taxon>Ascomycota</taxon>
        <taxon>Saccharomycotina</taxon>
        <taxon>Saccharomycetes</taxon>
        <taxon>Phaffomycetales</taxon>
        <taxon>Phaffomycetaceae</taxon>
        <taxon>Cyberlindnera</taxon>
    </lineage>
</organism>
<dbReference type="CDD" id="cd05356">
    <property type="entry name" value="17beta-HSD1_like_SDR_c"/>
    <property type="match status" value="1"/>
</dbReference>
<evidence type="ECO:0000313" key="16">
    <source>
        <dbReference type="Proteomes" id="UP000094389"/>
    </source>
</evidence>
<dbReference type="AlphaFoldDB" id="A0A0H5C8H5"/>
<protein>
    <recommendedName>
        <fullName evidence="12">Very-long-chain 3-oxoacyl-CoA reductase</fullName>
        <ecNumber evidence="12">1.1.1.330</ecNumber>
    </recommendedName>
    <alternativeName>
        <fullName evidence="12">3-ketoacyl-CoA reductase</fullName>
        <shortName evidence="12">3-ketoreductase</shortName>
        <shortName evidence="12">KAR</shortName>
    </alternativeName>
    <alternativeName>
        <fullName evidence="12">Microsomal beta-keto-reductase</fullName>
    </alternativeName>
</protein>
<dbReference type="SUPFAM" id="SSF51735">
    <property type="entry name" value="NAD(P)-binding Rossmann-fold domains"/>
    <property type="match status" value="1"/>
</dbReference>
<dbReference type="EC" id="1.1.1.330" evidence="12"/>
<keyword evidence="9 12" id="KW-0443">Lipid metabolism</keyword>
<evidence type="ECO:0000256" key="8">
    <source>
        <dbReference type="ARBA" id="ARBA00023002"/>
    </source>
</evidence>
<dbReference type="GO" id="GO:0045703">
    <property type="term" value="F:ketoreductase activity"/>
    <property type="evidence" value="ECO:0007669"/>
    <property type="project" value="UniProtKB-UniRule"/>
</dbReference>
<dbReference type="GO" id="GO:0141040">
    <property type="term" value="F:very-long-chain 3-oxoacyl-CoA reductase activity"/>
    <property type="evidence" value="ECO:0007669"/>
    <property type="project" value="UniProtKB-EC"/>
</dbReference>
<gene>
    <name evidence="13" type="primary">YBO9</name>
    <name evidence="13" type="ORF">BN1211_5099</name>
    <name evidence="14" type="ORF">CYBJADRAFT_175102</name>
</gene>
<dbReference type="Gene3D" id="3.40.50.720">
    <property type="entry name" value="NAD(P)-binding Rossmann-like Domain"/>
    <property type="match status" value="1"/>
</dbReference>
<keyword evidence="4 12" id="KW-0256">Endoplasmic reticulum</keyword>
<feature type="active site" description="Proton acceptor" evidence="12">
    <location>
        <position position="220"/>
    </location>
</feature>
<feature type="binding site" evidence="12">
    <location>
        <position position="207"/>
    </location>
    <ligand>
        <name>substrate</name>
    </ligand>
</feature>
<dbReference type="EMBL" id="KV453941">
    <property type="protein sequence ID" value="ODV71362.1"/>
    <property type="molecule type" value="Genomic_DNA"/>
</dbReference>
<reference evidence="14 16" key="3">
    <citation type="journal article" date="2016" name="Proc. Natl. Acad. Sci. U.S.A.">
        <title>Comparative genomics of biotechnologically important yeasts.</title>
        <authorList>
            <person name="Riley R."/>
            <person name="Haridas S."/>
            <person name="Wolfe K.H."/>
            <person name="Lopes M.R."/>
            <person name="Hittinger C.T."/>
            <person name="Goeker M."/>
            <person name="Salamov A.A."/>
            <person name="Wisecaver J.H."/>
            <person name="Long T.M."/>
            <person name="Calvey C.H."/>
            <person name="Aerts A.L."/>
            <person name="Barry K.W."/>
            <person name="Choi C."/>
            <person name="Clum A."/>
            <person name="Coughlan A.Y."/>
            <person name="Deshpande S."/>
            <person name="Douglass A.P."/>
            <person name="Hanson S.J."/>
            <person name="Klenk H.-P."/>
            <person name="LaButti K.M."/>
            <person name="Lapidus A."/>
            <person name="Lindquist E.A."/>
            <person name="Lipzen A.M."/>
            <person name="Meier-Kolthoff J.P."/>
            <person name="Ohm R.A."/>
            <person name="Otillar R.P."/>
            <person name="Pangilinan J.L."/>
            <person name="Peng Y."/>
            <person name="Rokas A."/>
            <person name="Rosa C.A."/>
            <person name="Scheuner C."/>
            <person name="Sibirny A.A."/>
            <person name="Slot J.C."/>
            <person name="Stielow J.B."/>
            <person name="Sun H."/>
            <person name="Kurtzman C.P."/>
            <person name="Blackwell M."/>
            <person name="Grigoriev I.V."/>
            <person name="Jeffries T.W."/>
        </authorList>
    </citation>
    <scope>NUCLEOTIDE SEQUENCE [LARGE SCALE GENOMIC DNA]</scope>
    <source>
        <strain evidence="16">ATCC 18201 / CBS 1600 / BCRC 20928 / JCM 3617 / NBRC 0987 / NRRL Y-1542</strain>
        <strain evidence="14">NRRL Y-1542</strain>
    </source>
</reference>
<sequence length="341" mass="36758">MSFAVDFSALAGQSCIVNALLYVALAIGVCKLTTLTLSYASLLLDVFVLPPVDFKTYGAKTGKWAVITGASDGIGKEYALQLAKRGMNVVLISRTQSKLDALAEEIELKYKVGTKTLAIDFAADKASNYESIAELLQSLPVTVLINNVGQSHSIPVPFVETSDEELRNIITINNTATLKTTQIVIPLIQSTLKQNKGTRGLILTMGSFGGLLPTPLLATYSGSKAFLQSWSSALAGELASDNIDVELVISYLVTSAMSKIRRTSATIPNPKAFVASVLKTVGRRCGAQERYATSTPFWSHAIMHWAIENTVGVYSKLANTLNLNMHLSIRKRALKKLAKGK</sequence>
<comment type="function">
    <text evidence="12">Component of the microsomal membrane bound fatty acid elongation system, which produces the 26-carbon very long-chain fatty acids (VLCFA) from palmitate. Catalyzes the reduction of the 3-ketoacyl-CoA intermediate that is formed in each cycle of fatty acid elongation. VLCFAs serve as precursors for ceramide and sphingolipids.</text>
</comment>
<dbReference type="PIRSF" id="PIRSF000126">
    <property type="entry name" value="11-beta-HSD1"/>
    <property type="match status" value="1"/>
</dbReference>
<keyword evidence="8 12" id="KW-0560">Oxidoreductase</keyword>
<accession>A0A1E4RVQ9</accession>
<evidence type="ECO:0000256" key="12">
    <source>
        <dbReference type="HAMAP-Rule" id="MF_03107"/>
    </source>
</evidence>
<keyword evidence="3 12" id="KW-0812">Transmembrane</keyword>
<keyword evidence="11 12" id="KW-0275">Fatty acid biosynthesis</keyword>
<dbReference type="InterPro" id="IPR020904">
    <property type="entry name" value="Sc_DH/Rdtase_CS"/>
</dbReference>
<evidence type="ECO:0000256" key="1">
    <source>
        <dbReference type="ARBA" id="ARBA00005194"/>
    </source>
</evidence>
<dbReference type="GO" id="GO:0030148">
    <property type="term" value="P:sphingolipid biosynthetic process"/>
    <property type="evidence" value="ECO:0007669"/>
    <property type="project" value="UniProtKB-ARBA"/>
</dbReference>
<accession>A0A0H5C8H5</accession>
<dbReference type="OrthoDB" id="5545019at2759"/>
<comment type="similarity">
    <text evidence="12">Belongs to the short-chain dehydrogenases/reductases (SDR) family.</text>
</comment>
<dbReference type="OMA" id="LVAPGMM"/>